<protein>
    <submittedName>
        <fullName evidence="1">Uncharacterized protein</fullName>
    </submittedName>
</protein>
<comment type="caution">
    <text evidence="1">The sequence shown here is derived from an EMBL/GenBank/DDBJ whole genome shotgun (WGS) entry which is preliminary data.</text>
</comment>
<evidence type="ECO:0000313" key="2">
    <source>
        <dbReference type="Proteomes" id="UP001341840"/>
    </source>
</evidence>
<evidence type="ECO:0000313" key="1">
    <source>
        <dbReference type="EMBL" id="MED6202688.1"/>
    </source>
</evidence>
<accession>A0ABU6Y1P1</accession>
<feature type="non-terminal residue" evidence="1">
    <location>
        <position position="1"/>
    </location>
</feature>
<name>A0ABU6Y1P1_9FABA</name>
<sequence length="143" mass="16342">ITLDVTVGTDSVGRRWYGTRRSTEFFFWEWFMVLDRFNPLRRIGLATDQVSVLSDLGHCRPVGSAKSCRPKANPATKMLLRLTVQRNESVNAKDSELMRWLNAKAKERLCAKAKERLCAKAKERLYAKAKERLMQGLGVVPLD</sequence>
<dbReference type="Proteomes" id="UP001341840">
    <property type="component" value="Unassembled WGS sequence"/>
</dbReference>
<keyword evidence="2" id="KW-1185">Reference proteome</keyword>
<reference evidence="1 2" key="1">
    <citation type="journal article" date="2023" name="Plants (Basel)">
        <title>Bridging the Gap: Combining Genomics and Transcriptomics Approaches to Understand Stylosanthes scabra, an Orphan Legume from the Brazilian Caatinga.</title>
        <authorList>
            <person name="Ferreira-Neto J.R.C."/>
            <person name="da Silva M.D."/>
            <person name="Binneck E."/>
            <person name="de Melo N.F."/>
            <person name="da Silva R.H."/>
            <person name="de Melo A.L.T.M."/>
            <person name="Pandolfi V."/>
            <person name="Bustamante F.O."/>
            <person name="Brasileiro-Vidal A.C."/>
            <person name="Benko-Iseppon A.M."/>
        </authorList>
    </citation>
    <scope>NUCLEOTIDE SEQUENCE [LARGE SCALE GENOMIC DNA]</scope>
    <source>
        <tissue evidence="1">Leaves</tissue>
    </source>
</reference>
<proteinExistence type="predicted"/>
<gene>
    <name evidence="1" type="ORF">PIB30_108071</name>
</gene>
<organism evidence="1 2">
    <name type="scientific">Stylosanthes scabra</name>
    <dbReference type="NCBI Taxonomy" id="79078"/>
    <lineage>
        <taxon>Eukaryota</taxon>
        <taxon>Viridiplantae</taxon>
        <taxon>Streptophyta</taxon>
        <taxon>Embryophyta</taxon>
        <taxon>Tracheophyta</taxon>
        <taxon>Spermatophyta</taxon>
        <taxon>Magnoliopsida</taxon>
        <taxon>eudicotyledons</taxon>
        <taxon>Gunneridae</taxon>
        <taxon>Pentapetalae</taxon>
        <taxon>rosids</taxon>
        <taxon>fabids</taxon>
        <taxon>Fabales</taxon>
        <taxon>Fabaceae</taxon>
        <taxon>Papilionoideae</taxon>
        <taxon>50 kb inversion clade</taxon>
        <taxon>dalbergioids sensu lato</taxon>
        <taxon>Dalbergieae</taxon>
        <taxon>Pterocarpus clade</taxon>
        <taxon>Stylosanthes</taxon>
    </lineage>
</organism>
<dbReference type="EMBL" id="JASCZI010216319">
    <property type="protein sequence ID" value="MED6202688.1"/>
    <property type="molecule type" value="Genomic_DNA"/>
</dbReference>